<dbReference type="EMBL" id="JAJJMB010011095">
    <property type="protein sequence ID" value="KAI3904535.1"/>
    <property type="molecule type" value="Genomic_DNA"/>
</dbReference>
<accession>A0AAD4XEI9</accession>
<dbReference type="Proteomes" id="UP001202328">
    <property type="component" value="Unassembled WGS sequence"/>
</dbReference>
<evidence type="ECO:0000256" key="1">
    <source>
        <dbReference type="SAM" id="SignalP"/>
    </source>
</evidence>
<evidence type="ECO:0000313" key="2">
    <source>
        <dbReference type="EMBL" id="KAI3904535.1"/>
    </source>
</evidence>
<organism evidence="2 3">
    <name type="scientific">Papaver atlanticum</name>
    <dbReference type="NCBI Taxonomy" id="357466"/>
    <lineage>
        <taxon>Eukaryota</taxon>
        <taxon>Viridiplantae</taxon>
        <taxon>Streptophyta</taxon>
        <taxon>Embryophyta</taxon>
        <taxon>Tracheophyta</taxon>
        <taxon>Spermatophyta</taxon>
        <taxon>Magnoliopsida</taxon>
        <taxon>Ranunculales</taxon>
        <taxon>Papaveraceae</taxon>
        <taxon>Papaveroideae</taxon>
        <taxon>Papaver</taxon>
    </lineage>
</organism>
<evidence type="ECO:0000313" key="3">
    <source>
        <dbReference type="Proteomes" id="UP001202328"/>
    </source>
</evidence>
<name>A0AAD4XEI9_9MAGN</name>
<keyword evidence="3" id="KW-1185">Reference proteome</keyword>
<reference evidence="2" key="1">
    <citation type="submission" date="2022-04" db="EMBL/GenBank/DDBJ databases">
        <title>A functionally conserved STORR gene fusion in Papaver species that diverged 16.8 million years ago.</title>
        <authorList>
            <person name="Catania T."/>
        </authorList>
    </citation>
    <scope>NUCLEOTIDE SEQUENCE</scope>
    <source>
        <strain evidence="2">S-188037</strain>
    </source>
</reference>
<keyword evidence="1" id="KW-0732">Signal</keyword>
<gene>
    <name evidence="2" type="ORF">MKW98_014715</name>
</gene>
<dbReference type="AlphaFoldDB" id="A0AAD4XEI9"/>
<feature type="signal peptide" evidence="1">
    <location>
        <begin position="1"/>
        <end position="21"/>
    </location>
</feature>
<proteinExistence type="predicted"/>
<feature type="chain" id="PRO_5042157765" evidence="1">
    <location>
        <begin position="22"/>
        <end position="141"/>
    </location>
</feature>
<comment type="caution">
    <text evidence="2">The sequence shown here is derived from an EMBL/GenBank/DDBJ whole genome shotgun (WGS) entry which is preliminary data.</text>
</comment>
<protein>
    <submittedName>
        <fullName evidence="2">Uncharacterized protein</fullName>
    </submittedName>
</protein>
<sequence length="141" mass="15077">MAKLFSLILGVFLLFIVSISASTDQENTRVSTFSELASATTSDISCADGDEYSETTIISSDCNDCTNWCKEECADLGGIVVDSKCSIGESKFARRCKCCCRESPPPCPAKTCPKEMSVVLKPGQKACKYILSSSLSSSAVK</sequence>